<feature type="region of interest" description="Disordered" evidence="1">
    <location>
        <begin position="181"/>
        <end position="236"/>
    </location>
</feature>
<dbReference type="EMBL" id="JANPWB010000004">
    <property type="protein sequence ID" value="KAJ1194678.1"/>
    <property type="molecule type" value="Genomic_DNA"/>
</dbReference>
<comment type="caution">
    <text evidence="2">The sequence shown here is derived from an EMBL/GenBank/DDBJ whole genome shotgun (WGS) entry which is preliminary data.</text>
</comment>
<evidence type="ECO:0000313" key="3">
    <source>
        <dbReference type="Proteomes" id="UP001066276"/>
    </source>
</evidence>
<keyword evidence="3" id="KW-1185">Reference proteome</keyword>
<feature type="compositionally biased region" description="Polar residues" evidence="1">
    <location>
        <begin position="286"/>
        <end position="296"/>
    </location>
</feature>
<gene>
    <name evidence="2" type="ORF">NDU88_003964</name>
</gene>
<sequence length="296" mass="31579">MPRPFTVRQAGVREHPPQALQGTLQPGFTKPDLGLRHGGPNQPPTRGPEASLQTRKPLPGPAGPRPSIFATHQGRGQSPGKGFPPWFLPQPSLGPTAWPGPLNPKQQGKPAFAQCTPRPSRVRQAGGVCSLGSLSLTLASGMGAQTNLRPGALRPLYTPGNPYQDQRDPVLAYLPPIRAEDKAQARGSHPGSCHSPVLGPTAWPGPLNPKQQGKPAFAQCTPRPSRVRQAGGREHPPQALGCQFALWEARFGGETHRTGLQGGLTPGRPRWALQCPVPEPLDPKGVQNSRSLVIRK</sequence>
<reference evidence="2" key="1">
    <citation type="journal article" date="2022" name="bioRxiv">
        <title>Sequencing and chromosome-scale assembly of the giantPleurodeles waltlgenome.</title>
        <authorList>
            <person name="Brown T."/>
            <person name="Elewa A."/>
            <person name="Iarovenko S."/>
            <person name="Subramanian E."/>
            <person name="Araus A.J."/>
            <person name="Petzold A."/>
            <person name="Susuki M."/>
            <person name="Suzuki K.-i.T."/>
            <person name="Hayashi T."/>
            <person name="Toyoda A."/>
            <person name="Oliveira C."/>
            <person name="Osipova E."/>
            <person name="Leigh N.D."/>
            <person name="Simon A."/>
            <person name="Yun M.H."/>
        </authorList>
    </citation>
    <scope>NUCLEOTIDE SEQUENCE</scope>
    <source>
        <strain evidence="2">20211129_DDA</strain>
        <tissue evidence="2">Liver</tissue>
    </source>
</reference>
<feature type="region of interest" description="Disordered" evidence="1">
    <location>
        <begin position="1"/>
        <end position="123"/>
    </location>
</feature>
<protein>
    <submittedName>
        <fullName evidence="2">Uncharacterized protein</fullName>
    </submittedName>
</protein>
<dbReference type="Proteomes" id="UP001066276">
    <property type="component" value="Chromosome 2_2"/>
</dbReference>
<evidence type="ECO:0000256" key="1">
    <source>
        <dbReference type="SAM" id="MobiDB-lite"/>
    </source>
</evidence>
<dbReference type="AlphaFoldDB" id="A0AAV7V3X5"/>
<name>A0AAV7V3X5_PLEWA</name>
<evidence type="ECO:0000313" key="2">
    <source>
        <dbReference type="EMBL" id="KAJ1194678.1"/>
    </source>
</evidence>
<accession>A0AAV7V3X5</accession>
<feature type="region of interest" description="Disordered" evidence="1">
    <location>
        <begin position="275"/>
        <end position="296"/>
    </location>
</feature>
<proteinExistence type="predicted"/>
<organism evidence="2 3">
    <name type="scientific">Pleurodeles waltl</name>
    <name type="common">Iberian ribbed newt</name>
    <dbReference type="NCBI Taxonomy" id="8319"/>
    <lineage>
        <taxon>Eukaryota</taxon>
        <taxon>Metazoa</taxon>
        <taxon>Chordata</taxon>
        <taxon>Craniata</taxon>
        <taxon>Vertebrata</taxon>
        <taxon>Euteleostomi</taxon>
        <taxon>Amphibia</taxon>
        <taxon>Batrachia</taxon>
        <taxon>Caudata</taxon>
        <taxon>Salamandroidea</taxon>
        <taxon>Salamandridae</taxon>
        <taxon>Pleurodelinae</taxon>
        <taxon>Pleurodeles</taxon>
    </lineage>
</organism>